<proteinExistence type="predicted"/>
<dbReference type="RefSeq" id="WP_084931604.1">
    <property type="nucleotide sequence ID" value="NZ_MLFR01000001.1"/>
</dbReference>
<accession>A0A1X1D587</accession>
<comment type="caution">
    <text evidence="2">The sequence shown here is derived from an EMBL/GenBank/DDBJ whole genome shotgun (WGS) entry which is preliminary data.</text>
</comment>
<protein>
    <submittedName>
        <fullName evidence="2">Uncharacterized protein</fullName>
    </submittedName>
</protein>
<dbReference type="Proteomes" id="UP000193558">
    <property type="component" value="Unassembled WGS sequence"/>
</dbReference>
<reference evidence="2 3" key="1">
    <citation type="journal article" date="2017" name="Antonie Van Leeuwenhoek">
        <title>Phylogenomic resolution of the bacterial genus Pantoea and its relationship with Erwinia and Tatumella.</title>
        <authorList>
            <person name="Palmer M."/>
            <person name="Steenkamp E.T."/>
            <person name="Coetzee M.P."/>
            <person name="Chan W.Y."/>
            <person name="van Zyl E."/>
            <person name="De Maayer P."/>
            <person name="Coutinho T.A."/>
            <person name="Blom J."/>
            <person name="Smits T.H."/>
            <person name="Duffy B."/>
            <person name="Venter S.N."/>
        </authorList>
    </citation>
    <scope>NUCLEOTIDE SEQUENCE [LARGE SCALE GENOMIC DNA]</scope>
    <source>
        <strain evidence="2 3">LMG 26275</strain>
    </source>
</reference>
<evidence type="ECO:0000313" key="2">
    <source>
        <dbReference type="EMBL" id="ORM71845.1"/>
    </source>
</evidence>
<evidence type="ECO:0000256" key="1">
    <source>
        <dbReference type="SAM" id="Phobius"/>
    </source>
</evidence>
<dbReference type="AlphaFoldDB" id="A0A1X1D587"/>
<dbReference type="OrthoDB" id="6493336at2"/>
<gene>
    <name evidence="2" type="ORF">HA51_01910</name>
</gene>
<evidence type="ECO:0000313" key="3">
    <source>
        <dbReference type="Proteomes" id="UP000193558"/>
    </source>
</evidence>
<name>A0A1X1D587_9GAMM</name>
<keyword evidence="1" id="KW-1133">Transmembrane helix</keyword>
<feature type="transmembrane region" description="Helical" evidence="1">
    <location>
        <begin position="67"/>
        <end position="86"/>
    </location>
</feature>
<keyword evidence="1" id="KW-0812">Transmembrane</keyword>
<dbReference type="EMBL" id="MLFR01000001">
    <property type="protein sequence ID" value="ORM71845.1"/>
    <property type="molecule type" value="Genomic_DNA"/>
</dbReference>
<keyword evidence="1" id="KW-0472">Membrane</keyword>
<organism evidence="2 3">
    <name type="scientific">Pantoea rwandensis</name>
    <dbReference type="NCBI Taxonomy" id="1076550"/>
    <lineage>
        <taxon>Bacteria</taxon>
        <taxon>Pseudomonadati</taxon>
        <taxon>Pseudomonadota</taxon>
        <taxon>Gammaproteobacteria</taxon>
        <taxon>Enterobacterales</taxon>
        <taxon>Erwiniaceae</taxon>
        <taxon>Pantoea</taxon>
    </lineage>
</organism>
<sequence>MTDYCFFTKDNQTVALEKSDVDGAAQLTNLGYKQQFEEVSASNKQRALSRFNDICKEKRIDQHNFRAGAFAFPLIGVLTVVAGWFFRKK</sequence>